<dbReference type="RefSeq" id="WP_073248775.1">
    <property type="nucleotide sequence ID" value="NZ_FQVG01000026.1"/>
</dbReference>
<evidence type="ECO:0000313" key="2">
    <source>
        <dbReference type="Proteomes" id="UP000184423"/>
    </source>
</evidence>
<gene>
    <name evidence="1" type="ORF">SAMN02746091_01490</name>
</gene>
<keyword evidence="2" id="KW-1185">Reference proteome</keyword>
<organism evidence="1 2">
    <name type="scientific">Caloramator proteoclasticus DSM 10124</name>
    <dbReference type="NCBI Taxonomy" id="1121262"/>
    <lineage>
        <taxon>Bacteria</taxon>
        <taxon>Bacillati</taxon>
        <taxon>Bacillota</taxon>
        <taxon>Clostridia</taxon>
        <taxon>Eubacteriales</taxon>
        <taxon>Clostridiaceae</taxon>
        <taxon>Caloramator</taxon>
    </lineage>
</organism>
<name>A0A1M4XT91_9CLOT</name>
<dbReference type="Proteomes" id="UP000184423">
    <property type="component" value="Unassembled WGS sequence"/>
</dbReference>
<sequence>MEVDLNVNDLTILSAKYIDSELYSLTNKIYSNININKYIGNGFNIFSAKYLNNMSSIKSSTIIENFYNDKYFFFRSDIKNIEKEVNKIVDSWIEEYFKNKTENINTSINKIINIIKANNNYQVNYRISKNNKLHDINKFYYDLTIGKITNDINSILINRLNYHKK</sequence>
<accession>A0A1M4XT91</accession>
<dbReference type="AlphaFoldDB" id="A0A1M4XT91"/>
<reference evidence="2" key="1">
    <citation type="submission" date="2016-11" db="EMBL/GenBank/DDBJ databases">
        <authorList>
            <person name="Varghese N."/>
            <person name="Submissions S."/>
        </authorList>
    </citation>
    <scope>NUCLEOTIDE SEQUENCE [LARGE SCALE GENOMIC DNA]</scope>
    <source>
        <strain evidence="2">DSM 10124</strain>
    </source>
</reference>
<proteinExistence type="predicted"/>
<evidence type="ECO:0000313" key="1">
    <source>
        <dbReference type="EMBL" id="SHE96665.1"/>
    </source>
</evidence>
<dbReference type="EMBL" id="FQVG01000026">
    <property type="protein sequence ID" value="SHE96665.1"/>
    <property type="molecule type" value="Genomic_DNA"/>
</dbReference>
<protein>
    <submittedName>
        <fullName evidence="1">Uncharacterized protein</fullName>
    </submittedName>
</protein>